<dbReference type="PATRIC" id="fig|1003195.11.peg.6917"/>
<dbReference type="OrthoDB" id="3527984at2"/>
<dbReference type="InterPro" id="IPR046357">
    <property type="entry name" value="PPIase_dom_sf"/>
</dbReference>
<evidence type="ECO:0000313" key="3">
    <source>
        <dbReference type="EMBL" id="AEW97867.1"/>
    </source>
</evidence>
<evidence type="ECO:0000313" key="4">
    <source>
        <dbReference type="Proteomes" id="UP000007842"/>
    </source>
</evidence>
<dbReference type="KEGG" id="scy:SCATT_54960"/>
<accession>G8WY96</accession>
<name>F8JQL8_STREN</name>
<gene>
    <name evidence="3" type="ordered locus">SCATT_54960</name>
</gene>
<dbReference type="PANTHER" id="PTHR47245:SF2">
    <property type="entry name" value="PEPTIDYL-PROLYL CIS-TRANS ISOMERASE HP_0175-RELATED"/>
    <property type="match status" value="1"/>
</dbReference>
<dbReference type="RefSeq" id="WP_014146198.1">
    <property type="nucleotide sequence ID" value="NC_016111.1"/>
</dbReference>
<dbReference type="PANTHER" id="PTHR47245">
    <property type="entry name" value="PEPTIDYLPROLYL ISOMERASE"/>
    <property type="match status" value="1"/>
</dbReference>
<dbReference type="eggNOG" id="COG0760">
    <property type="taxonomic scope" value="Bacteria"/>
</dbReference>
<dbReference type="InterPro" id="IPR050245">
    <property type="entry name" value="PrsA_foldase"/>
</dbReference>
<keyword evidence="4" id="KW-1185">Reference proteome</keyword>
<dbReference type="PROSITE" id="PS50198">
    <property type="entry name" value="PPIC_PPIASE_2"/>
    <property type="match status" value="1"/>
</dbReference>
<evidence type="ECO:0000259" key="2">
    <source>
        <dbReference type="PROSITE" id="PS50198"/>
    </source>
</evidence>
<dbReference type="InterPro" id="IPR027304">
    <property type="entry name" value="Trigger_fact/SurA_dom_sf"/>
</dbReference>
<dbReference type="HOGENOM" id="CLU_107560_0_0_11"/>
<dbReference type="Proteomes" id="UP000007842">
    <property type="component" value="Chromosome"/>
</dbReference>
<dbReference type="AlphaFoldDB" id="F8JQL8"/>
<dbReference type="SUPFAM" id="SSF54534">
    <property type="entry name" value="FKBP-like"/>
    <property type="match status" value="1"/>
</dbReference>
<dbReference type="InterPro" id="IPR000297">
    <property type="entry name" value="PPIase_PpiC"/>
</dbReference>
<dbReference type="Gene3D" id="3.10.50.40">
    <property type="match status" value="1"/>
</dbReference>
<keyword evidence="1" id="KW-0697">Rotamase</keyword>
<accession>F8JQL8</accession>
<dbReference type="GO" id="GO:0003755">
    <property type="term" value="F:peptidyl-prolyl cis-trans isomerase activity"/>
    <property type="evidence" value="ECO:0007669"/>
    <property type="project" value="UniProtKB-KW"/>
</dbReference>
<dbReference type="InterPro" id="IPR055582">
    <property type="entry name" value="DUF7158"/>
</dbReference>
<dbReference type="STRING" id="1003195.SCATT_54960"/>
<dbReference type="Pfam" id="PF13145">
    <property type="entry name" value="Rotamase_2"/>
    <property type="match status" value="1"/>
</dbReference>
<protein>
    <submittedName>
        <fullName evidence="3">Malonyl CoA-acyl carrier protein transacylase, FabD2</fullName>
    </submittedName>
</protein>
<reference evidence="4" key="1">
    <citation type="submission" date="2011-12" db="EMBL/GenBank/DDBJ databases">
        <title>Complete genome sequence of Streptomyces cattleya strain DSM 46488.</title>
        <authorList>
            <person name="Ou H.-Y."/>
            <person name="Li P."/>
            <person name="Zhao C."/>
            <person name="O'Hagan D."/>
            <person name="Deng Z."/>
        </authorList>
    </citation>
    <scope>NUCLEOTIDE SEQUENCE [LARGE SCALE GENOMIC DNA]</scope>
    <source>
        <strain evidence="4">ATCC 35852 / DSM 46488 / JCM 4925 / NBRC 14057 / NRRL 8057</strain>
    </source>
</reference>
<dbReference type="KEGG" id="sct:SCAT_5496"/>
<evidence type="ECO:0000256" key="1">
    <source>
        <dbReference type="PROSITE-ProRule" id="PRU00278"/>
    </source>
</evidence>
<proteinExistence type="predicted"/>
<dbReference type="Pfam" id="PF23716">
    <property type="entry name" value="DUF7158"/>
    <property type="match status" value="1"/>
</dbReference>
<organism evidence="3 4">
    <name type="scientific">Streptantibioticus cattleyicolor (strain ATCC 35852 / DSM 46488 / JCM 4925 / NBRC 14057 / NRRL 8057)</name>
    <name type="common">Streptomyces cattleya</name>
    <dbReference type="NCBI Taxonomy" id="1003195"/>
    <lineage>
        <taxon>Bacteria</taxon>
        <taxon>Bacillati</taxon>
        <taxon>Actinomycetota</taxon>
        <taxon>Actinomycetes</taxon>
        <taxon>Kitasatosporales</taxon>
        <taxon>Streptomycetaceae</taxon>
        <taxon>Streptantibioticus</taxon>
    </lineage>
</organism>
<dbReference type="EMBL" id="CP003219">
    <property type="protein sequence ID" value="AEW97867.1"/>
    <property type="molecule type" value="Genomic_DNA"/>
</dbReference>
<keyword evidence="1" id="KW-0413">Isomerase</keyword>
<sequence length="246" mass="26664">MSHRHGVVAEVGDEVVTEAALAERLAAIRRGPLGDRLPGEDTPAGVRLRRWVAQLLAAEALVVHETRRAVPAQYARGRTPADAAAALFAHVTAGVTVPEEEVRRYYRANPDLWARPEVRTVCQAVRPDRAAALAVRTDELGPPERLLRGQLSGAFENAVFAAAPGEWIAPARTPFGWHAAVVRAVEPARTEPYEAVRDAVHADLLAAARGSVFDDWLAARRAEVVRLAPGYEHPGDPSLPDAVHRH</sequence>
<dbReference type="SUPFAM" id="SSF109998">
    <property type="entry name" value="Triger factor/SurA peptide-binding domain-like"/>
    <property type="match status" value="1"/>
</dbReference>
<feature type="domain" description="PpiC" evidence="2">
    <location>
        <begin position="134"/>
        <end position="184"/>
    </location>
</feature>